<reference evidence="2" key="1">
    <citation type="journal article" date="2015" name="BMC Genomics">
        <title>Genomic and transcriptomic analysis of the endophytic fungus Pestalotiopsis fici reveals its lifestyle and high potential for synthesis of natural products.</title>
        <authorList>
            <person name="Wang X."/>
            <person name="Zhang X."/>
            <person name="Liu L."/>
            <person name="Xiang M."/>
            <person name="Wang W."/>
            <person name="Sun X."/>
            <person name="Che Y."/>
            <person name="Guo L."/>
            <person name="Liu G."/>
            <person name="Guo L."/>
            <person name="Wang C."/>
            <person name="Yin W.B."/>
            <person name="Stadler M."/>
            <person name="Zhang X."/>
            <person name="Liu X."/>
        </authorList>
    </citation>
    <scope>NUCLEOTIDE SEQUENCE [LARGE SCALE GENOMIC DNA]</scope>
    <source>
        <strain evidence="2">W106-1 / CGMCC3.15140</strain>
    </source>
</reference>
<sequence length="564" mass="63583">MDLTQISHSSPDESLPALDIYITPRYLDGAAHSISVKLTFVDDGTEPRDGTYPVLRAVTNIASTPALHLVEGTLKVSDEAGDVPLTPEDASVPQIIAQIHVAPRKTRGLITVTYDVNPRQIDIHTRNGPLMDFRRQTGGGLMGAGYGMLAVPAVMKRFTVRMHWNLSDAPTGTVGVWTMGAKAELAPPQIQHTYFAVGLLKSSSEQRKLPSGKKQQCSVYWLTEPPFDADGLAAEIRKVFFALADFFEDQGDDFYVFFREHPYPGTGGTALSRSFMYTYSVEEHEEPEPFMVKLKKLAHEIVHEWATFNEGGPEENWYHEGLAEYYSLVFLHKLGILDDEAMIQEVNGRLSAYYTSPFVLTSNRDITKLTWASHTTQTLPYRRGFVFAILANAIIQQSTEQELSLDNLVLDLKRQLGSCPVGPDQYIDWITSKTGRDGRKMHTDMSEARSLLKLPDQSFPVALRSGKNLQLTREDQYPFDMGFDESTGVAKQVVQDLRPESRAWEAGLREGDRLRKWPVLPHTEYDSEVTLEVLRDSLEKPLRITYWPRGRETVESWQYSVCVD</sequence>
<dbReference type="eggNOG" id="ENOG502SIRA">
    <property type="taxonomic scope" value="Eukaryota"/>
</dbReference>
<dbReference type="OrthoDB" id="626167at2759"/>
<dbReference type="HOGENOM" id="CLU_024392_1_0_1"/>
<gene>
    <name evidence="1" type="ORF">PFICI_08548</name>
</gene>
<dbReference type="EMBL" id="KI912114">
    <property type="protein sequence ID" value="ETS78695.1"/>
    <property type="molecule type" value="Genomic_DNA"/>
</dbReference>
<dbReference type="InParanoid" id="W3WXX6"/>
<dbReference type="RefSeq" id="XP_007835320.1">
    <property type="nucleotide sequence ID" value="XM_007837129.1"/>
</dbReference>
<evidence type="ECO:0000313" key="1">
    <source>
        <dbReference type="EMBL" id="ETS78695.1"/>
    </source>
</evidence>
<dbReference type="GeneID" id="19273561"/>
<dbReference type="Gene3D" id="1.10.390.10">
    <property type="entry name" value="Neutral Protease Domain 2"/>
    <property type="match status" value="1"/>
</dbReference>
<proteinExistence type="predicted"/>
<organism evidence="1 2">
    <name type="scientific">Pestalotiopsis fici (strain W106-1 / CGMCC3.15140)</name>
    <dbReference type="NCBI Taxonomy" id="1229662"/>
    <lineage>
        <taxon>Eukaryota</taxon>
        <taxon>Fungi</taxon>
        <taxon>Dikarya</taxon>
        <taxon>Ascomycota</taxon>
        <taxon>Pezizomycotina</taxon>
        <taxon>Sordariomycetes</taxon>
        <taxon>Xylariomycetidae</taxon>
        <taxon>Amphisphaeriales</taxon>
        <taxon>Sporocadaceae</taxon>
        <taxon>Pestalotiopsis</taxon>
    </lineage>
</organism>
<dbReference type="AlphaFoldDB" id="W3WXX6"/>
<name>W3WXX6_PESFW</name>
<dbReference type="InterPro" id="IPR027268">
    <property type="entry name" value="Peptidase_M4/M1_CTD_sf"/>
</dbReference>
<evidence type="ECO:0000313" key="2">
    <source>
        <dbReference type="Proteomes" id="UP000030651"/>
    </source>
</evidence>
<keyword evidence="2" id="KW-1185">Reference proteome</keyword>
<dbReference type="KEGG" id="pfy:PFICI_08548"/>
<dbReference type="Proteomes" id="UP000030651">
    <property type="component" value="Unassembled WGS sequence"/>
</dbReference>
<accession>W3WXX6</accession>
<dbReference type="SUPFAM" id="SSF50156">
    <property type="entry name" value="PDZ domain-like"/>
    <property type="match status" value="1"/>
</dbReference>
<evidence type="ECO:0008006" key="3">
    <source>
        <dbReference type="Google" id="ProtNLM"/>
    </source>
</evidence>
<dbReference type="InterPro" id="IPR036034">
    <property type="entry name" value="PDZ_sf"/>
</dbReference>
<protein>
    <recommendedName>
        <fullName evidence="3">Peptidase M61 catalytic domain-containing protein</fullName>
    </recommendedName>
</protein>